<name>A0ABQ4YEK9_9ASTR</name>
<dbReference type="EMBL" id="BQNB010010299">
    <property type="protein sequence ID" value="GJS75385.1"/>
    <property type="molecule type" value="Genomic_DNA"/>
</dbReference>
<reference evidence="2" key="1">
    <citation type="journal article" date="2022" name="Int. J. Mol. Sci.">
        <title>Draft Genome of Tanacetum Coccineum: Genomic Comparison of Closely Related Tanacetum-Family Plants.</title>
        <authorList>
            <person name="Yamashiro T."/>
            <person name="Shiraishi A."/>
            <person name="Nakayama K."/>
            <person name="Satake H."/>
        </authorList>
    </citation>
    <scope>NUCLEOTIDE SEQUENCE</scope>
</reference>
<feature type="region of interest" description="Disordered" evidence="1">
    <location>
        <begin position="81"/>
        <end position="139"/>
    </location>
</feature>
<organism evidence="2 3">
    <name type="scientific">Tanacetum coccineum</name>
    <dbReference type="NCBI Taxonomy" id="301880"/>
    <lineage>
        <taxon>Eukaryota</taxon>
        <taxon>Viridiplantae</taxon>
        <taxon>Streptophyta</taxon>
        <taxon>Embryophyta</taxon>
        <taxon>Tracheophyta</taxon>
        <taxon>Spermatophyta</taxon>
        <taxon>Magnoliopsida</taxon>
        <taxon>eudicotyledons</taxon>
        <taxon>Gunneridae</taxon>
        <taxon>Pentapetalae</taxon>
        <taxon>asterids</taxon>
        <taxon>campanulids</taxon>
        <taxon>Asterales</taxon>
        <taxon>Asteraceae</taxon>
        <taxon>Asteroideae</taxon>
        <taxon>Anthemideae</taxon>
        <taxon>Anthemidinae</taxon>
        <taxon>Tanacetum</taxon>
    </lineage>
</organism>
<protein>
    <submittedName>
        <fullName evidence="2">Uncharacterized protein</fullName>
    </submittedName>
</protein>
<evidence type="ECO:0000256" key="1">
    <source>
        <dbReference type="SAM" id="MobiDB-lite"/>
    </source>
</evidence>
<proteinExistence type="predicted"/>
<feature type="region of interest" description="Disordered" evidence="1">
    <location>
        <begin position="172"/>
        <end position="192"/>
    </location>
</feature>
<feature type="compositionally biased region" description="Low complexity" evidence="1">
    <location>
        <begin position="109"/>
        <end position="120"/>
    </location>
</feature>
<sequence>MADMLFHLDQNEIRDAENESRIRTLETDHANEGNALQGNINVSDIEYYRDAVENDNVVESSMNQFDMTNELSQSSRNESINVESDMDHGSGSDDGSGSQNGSDRDHGSGSDAGSGSQNGFDNDDDSDSQDSNFLFDPDNMIDDVEVDMPEFRTNIDDNVEWVGSKEIVKVVEEGSEDEEVDHKYFDSGSDSEYEGERKKALNMFNKINKANAPSSGFGANER</sequence>
<evidence type="ECO:0000313" key="3">
    <source>
        <dbReference type="Proteomes" id="UP001151760"/>
    </source>
</evidence>
<dbReference type="Proteomes" id="UP001151760">
    <property type="component" value="Unassembled WGS sequence"/>
</dbReference>
<gene>
    <name evidence="2" type="ORF">Tco_0725266</name>
</gene>
<evidence type="ECO:0000313" key="2">
    <source>
        <dbReference type="EMBL" id="GJS75385.1"/>
    </source>
</evidence>
<accession>A0ABQ4YEK9</accession>
<reference evidence="2" key="2">
    <citation type="submission" date="2022-01" db="EMBL/GenBank/DDBJ databases">
        <authorList>
            <person name="Yamashiro T."/>
            <person name="Shiraishi A."/>
            <person name="Satake H."/>
            <person name="Nakayama K."/>
        </authorList>
    </citation>
    <scope>NUCLEOTIDE SEQUENCE</scope>
</reference>
<comment type="caution">
    <text evidence="2">The sequence shown here is derived from an EMBL/GenBank/DDBJ whole genome shotgun (WGS) entry which is preliminary data.</text>
</comment>
<keyword evidence="3" id="KW-1185">Reference proteome</keyword>